<dbReference type="Proteomes" id="UP000324797">
    <property type="component" value="Unassembled WGS sequence"/>
</dbReference>
<evidence type="ECO:0000313" key="3">
    <source>
        <dbReference type="Proteomes" id="UP000324797"/>
    </source>
</evidence>
<feature type="region of interest" description="Disordered" evidence="1">
    <location>
        <begin position="266"/>
        <end position="291"/>
    </location>
</feature>
<dbReference type="AlphaFoldDB" id="A0A5S4YJF5"/>
<gene>
    <name evidence="2" type="ORF">FXV83_21530</name>
</gene>
<dbReference type="EMBL" id="VSTH01000072">
    <property type="protein sequence ID" value="TYO64516.1"/>
    <property type="molecule type" value="Genomic_DNA"/>
</dbReference>
<evidence type="ECO:0000313" key="2">
    <source>
        <dbReference type="EMBL" id="TYO64516.1"/>
    </source>
</evidence>
<protein>
    <submittedName>
        <fullName evidence="2">Uncharacterized protein</fullName>
    </submittedName>
</protein>
<comment type="caution">
    <text evidence="2">The sequence shown here is derived from an EMBL/GenBank/DDBJ whole genome shotgun (WGS) entry which is preliminary data.</text>
</comment>
<reference evidence="2 3" key="1">
    <citation type="submission" date="2019-08" db="EMBL/GenBank/DDBJ databases">
        <title>Bradyrhizobium hipponensis sp. nov., a rhizobium isolated from a Lupinus angustifolius root nodule in Tunisia.</title>
        <authorList>
            <person name="Off K."/>
            <person name="Rejili M."/>
            <person name="Mars M."/>
            <person name="Brachmann A."/>
            <person name="Marin M."/>
        </authorList>
    </citation>
    <scope>NUCLEOTIDE SEQUENCE [LARGE SCALE GENOMIC DNA]</scope>
    <source>
        <strain evidence="3">aSej3</strain>
    </source>
</reference>
<accession>A0A5S4YJF5</accession>
<keyword evidence="3" id="KW-1185">Reference proteome</keyword>
<dbReference type="RefSeq" id="WP_148741398.1">
    <property type="nucleotide sequence ID" value="NZ_VSTH01000072.1"/>
</dbReference>
<proteinExistence type="predicted"/>
<sequence>MPGKESASAFYYRRREQNSDPIGVAQLHFRCGPIEIEPTKRGVRLEAFHAGQVYEITRRQPAERQARKRLTDLGFVAAKSSFPYLDYRHDADLALAEPDDWFEFLSLHVAGLQAEGFEIIVEDAFPFRLAQTSGDFDAEFESSGIDWFELALGIDIDGKRQDLAPLIAALVARPDFTPDAVRERADAGKSFLLPLPDGRHLALATNRFLPLVLALHSLKLSGFGGSGKIKLSRAELVPLLGLENEHFVFRGADNIRRLAGLLQARGLAPPPLPERRSVRSRGPNRRDTHRG</sequence>
<evidence type="ECO:0000256" key="1">
    <source>
        <dbReference type="SAM" id="MobiDB-lite"/>
    </source>
</evidence>
<name>A0A5S4YJF5_9BRAD</name>
<organism evidence="2 3">
    <name type="scientific">Bradyrhizobium hipponense</name>
    <dbReference type="NCBI Taxonomy" id="2605638"/>
    <lineage>
        <taxon>Bacteria</taxon>
        <taxon>Pseudomonadati</taxon>
        <taxon>Pseudomonadota</taxon>
        <taxon>Alphaproteobacteria</taxon>
        <taxon>Hyphomicrobiales</taxon>
        <taxon>Nitrobacteraceae</taxon>
        <taxon>Bradyrhizobium</taxon>
    </lineage>
</organism>